<dbReference type="GO" id="GO:0006310">
    <property type="term" value="P:DNA recombination"/>
    <property type="evidence" value="ECO:0007669"/>
    <property type="project" value="UniProtKB-KW"/>
</dbReference>
<comment type="similarity">
    <text evidence="1">In the C-terminal section; belongs to the transposase 35 family.</text>
</comment>
<keyword evidence="4" id="KW-0238">DNA-binding</keyword>
<evidence type="ECO:0000256" key="3">
    <source>
        <dbReference type="ARBA" id="ARBA00022578"/>
    </source>
</evidence>
<dbReference type="Pfam" id="PF07282">
    <property type="entry name" value="Cas12f1-like_TNB"/>
    <property type="match status" value="1"/>
</dbReference>
<dbReference type="PATRIC" id="fig|1348973.3.peg.3377"/>
<dbReference type="InterPro" id="IPR001959">
    <property type="entry name" value="Transposase"/>
</dbReference>
<dbReference type="GO" id="GO:0003677">
    <property type="term" value="F:DNA binding"/>
    <property type="evidence" value="ECO:0007669"/>
    <property type="project" value="UniProtKB-KW"/>
</dbReference>
<evidence type="ECO:0000256" key="5">
    <source>
        <dbReference type="ARBA" id="ARBA00023172"/>
    </source>
</evidence>
<comment type="caution">
    <text evidence="8">The sequence shown here is derived from an EMBL/GenBank/DDBJ whole genome shotgun (WGS) entry which is preliminary data.</text>
</comment>
<reference evidence="8 9" key="1">
    <citation type="submission" date="2014-04" db="EMBL/GenBank/DDBJ databases">
        <title>Draft genome sequence of Bacillus azotoformans MEV2011, a (co-) denitrifying strain unable to grow in the presence of oxygen.</title>
        <authorList>
            <person name="Nielsen M."/>
            <person name="Schreiber L."/>
            <person name="Finster K."/>
            <person name="Schramm A."/>
        </authorList>
    </citation>
    <scope>NUCLEOTIDE SEQUENCE [LARGE SCALE GENOMIC DNA]</scope>
    <source>
        <strain evidence="8 9">MEV2011</strain>
    </source>
</reference>
<proteinExistence type="inferred from homology"/>
<dbReference type="OrthoDB" id="4278026at2"/>
<dbReference type="NCBIfam" id="NF040570">
    <property type="entry name" value="guided_TnpB"/>
    <property type="match status" value="1"/>
</dbReference>
<name>A0A072NK13_SCHAZ</name>
<dbReference type="RefSeq" id="WP_035197040.1">
    <property type="nucleotide sequence ID" value="NZ_JJRY01000016.1"/>
</dbReference>
<dbReference type="EMBL" id="JJRY01000016">
    <property type="protein sequence ID" value="KEF37253.1"/>
    <property type="molecule type" value="Genomic_DNA"/>
</dbReference>
<evidence type="ECO:0000256" key="4">
    <source>
        <dbReference type="ARBA" id="ARBA00023125"/>
    </source>
</evidence>
<organism evidence="8 9">
    <name type="scientific">Schinkia azotoformans MEV2011</name>
    <dbReference type="NCBI Taxonomy" id="1348973"/>
    <lineage>
        <taxon>Bacteria</taxon>
        <taxon>Bacillati</taxon>
        <taxon>Bacillota</taxon>
        <taxon>Bacilli</taxon>
        <taxon>Bacillales</taxon>
        <taxon>Bacillaceae</taxon>
        <taxon>Calidifontibacillus/Schinkia group</taxon>
        <taxon>Schinkia</taxon>
    </lineage>
</organism>
<evidence type="ECO:0000313" key="9">
    <source>
        <dbReference type="Proteomes" id="UP000027936"/>
    </source>
</evidence>
<evidence type="ECO:0000259" key="6">
    <source>
        <dbReference type="Pfam" id="PF01385"/>
    </source>
</evidence>
<comment type="similarity">
    <text evidence="2">In the N-terminal section; belongs to the transposase 2 family.</text>
</comment>
<gene>
    <name evidence="8" type="ORF">M670_03499</name>
</gene>
<evidence type="ECO:0000256" key="2">
    <source>
        <dbReference type="ARBA" id="ARBA00011044"/>
    </source>
</evidence>
<dbReference type="GO" id="GO:0032196">
    <property type="term" value="P:transposition"/>
    <property type="evidence" value="ECO:0007669"/>
    <property type="project" value="UniProtKB-KW"/>
</dbReference>
<evidence type="ECO:0000259" key="7">
    <source>
        <dbReference type="Pfam" id="PF07282"/>
    </source>
</evidence>
<dbReference type="InterPro" id="IPR010095">
    <property type="entry name" value="Cas12f1-like_TNB"/>
</dbReference>
<protein>
    <submittedName>
        <fullName evidence="8">Transposase, IS605 OrfB family, central region</fullName>
    </submittedName>
</protein>
<feature type="domain" description="Cas12f1-like TNB" evidence="7">
    <location>
        <begin position="289"/>
        <end position="356"/>
    </location>
</feature>
<feature type="domain" description="Probable transposase IS891/IS1136/IS1341" evidence="6">
    <location>
        <begin position="168"/>
        <end position="257"/>
    </location>
</feature>
<dbReference type="AlphaFoldDB" id="A0A072NK13"/>
<sequence length="371" mass="43568">MSTITAKIQLYIPNDQVEILFRTTKTYREACNFLSGLVFTTKELNQRKLNDLYYYELRERFGLKSQMAQSVMKTVIARYKSTQSNGHDWGLIKFKLPEYDLVWNRDYSLNQNLFSINTLGGRLKLRYEKQGMQHFFDDHWAFGTAKLVHKHKKWFLYIPMTKEIPELEFTDVNNIVGVDLGINFLATTYDSQNKTTFYNGRTVKHKRGQYKALRKQLQRRQTPSARKRLKQIGSRENRYVIDVNHQITKALVSKYPKGTLFVLEDLSGIRAATEKVCVQQRYVSVSWAFYQFRQLLEYKAQLYGHQVIVIDPKYTSQACPKCGHVERGNRNKKMHTFECRNCSYRSNDDRIGAMNLYRKGIEYIGTVTTGV</sequence>
<accession>A0A072NK13</accession>
<dbReference type="InterPro" id="IPR051399">
    <property type="entry name" value="RNA-guided_DNA_endo/Transpos"/>
</dbReference>
<dbReference type="Proteomes" id="UP000027936">
    <property type="component" value="Unassembled WGS sequence"/>
</dbReference>
<dbReference type="PANTHER" id="PTHR30405:SF11">
    <property type="entry name" value="RNA-GUIDED DNA ENDONUCLEASE RV2885C-RELATED"/>
    <property type="match status" value="1"/>
</dbReference>
<keyword evidence="5" id="KW-0233">DNA recombination</keyword>
<dbReference type="NCBIfam" id="TIGR01766">
    <property type="entry name" value="IS200/IS605 family accessory protein TnpB-like domain"/>
    <property type="match status" value="1"/>
</dbReference>
<keyword evidence="3" id="KW-0815">Transposition</keyword>
<dbReference type="Pfam" id="PF01385">
    <property type="entry name" value="OrfB_IS605"/>
    <property type="match status" value="1"/>
</dbReference>
<evidence type="ECO:0000256" key="1">
    <source>
        <dbReference type="ARBA" id="ARBA00008761"/>
    </source>
</evidence>
<evidence type="ECO:0000313" key="8">
    <source>
        <dbReference type="EMBL" id="KEF37253.1"/>
    </source>
</evidence>
<dbReference type="PANTHER" id="PTHR30405">
    <property type="entry name" value="TRANSPOSASE"/>
    <property type="match status" value="1"/>
</dbReference>